<dbReference type="Pfam" id="PF00293">
    <property type="entry name" value="NUDIX"/>
    <property type="match status" value="1"/>
</dbReference>
<reference evidence="4 5" key="1">
    <citation type="journal article" date="2015" name="Nature">
        <title>rRNA introns, odd ribosomes, and small enigmatic genomes across a large radiation of phyla.</title>
        <authorList>
            <person name="Brown C.T."/>
            <person name="Hug L.A."/>
            <person name="Thomas B.C."/>
            <person name="Sharon I."/>
            <person name="Castelle C.J."/>
            <person name="Singh A."/>
            <person name="Wilkins M.J."/>
            <person name="Williams K.H."/>
            <person name="Banfield J.F."/>
        </authorList>
    </citation>
    <scope>NUCLEOTIDE SEQUENCE [LARGE SCALE GENOMIC DNA]</scope>
</reference>
<sequence>MAYFNKVSLLILNEDQTKFLVCEKNNFTTDFITPGGKIEQGESDIECLKRELMEELCVVPDEPNLQFIGEYTDVASGDTTKDVSIKLYQGTIIGEPTPAHEIIGIQWVGKEDLNNPRLSPIIKNKIIPDLIAKNILK</sequence>
<gene>
    <name evidence="4" type="ORF">US58_C0025G0003</name>
</gene>
<comment type="caution">
    <text evidence="4">The sequence shown here is derived from an EMBL/GenBank/DDBJ whole genome shotgun (WGS) entry which is preliminary data.</text>
</comment>
<evidence type="ECO:0000256" key="1">
    <source>
        <dbReference type="ARBA" id="ARBA00001946"/>
    </source>
</evidence>
<dbReference type="Gene3D" id="3.90.79.10">
    <property type="entry name" value="Nucleoside Triphosphate Pyrophosphohydrolase"/>
    <property type="match status" value="1"/>
</dbReference>
<evidence type="ECO:0000256" key="2">
    <source>
        <dbReference type="ARBA" id="ARBA00022801"/>
    </source>
</evidence>
<evidence type="ECO:0000259" key="3">
    <source>
        <dbReference type="PROSITE" id="PS51462"/>
    </source>
</evidence>
<dbReference type="AlphaFoldDB" id="A0A0G0JSM2"/>
<dbReference type="InterPro" id="IPR015797">
    <property type="entry name" value="NUDIX_hydrolase-like_dom_sf"/>
</dbReference>
<feature type="domain" description="Nudix hydrolase" evidence="3">
    <location>
        <begin position="2"/>
        <end position="134"/>
    </location>
</feature>
<comment type="cofactor">
    <cofactor evidence="1">
        <name>Mg(2+)</name>
        <dbReference type="ChEBI" id="CHEBI:18420"/>
    </cofactor>
</comment>
<keyword evidence="2 4" id="KW-0378">Hydrolase</keyword>
<organism evidence="4 5">
    <name type="scientific">Candidatus Magasanikbacteria bacterium GW2011_GWA2_37_8</name>
    <dbReference type="NCBI Taxonomy" id="1619036"/>
    <lineage>
        <taxon>Bacteria</taxon>
        <taxon>Candidatus Magasanikiibacteriota</taxon>
    </lineage>
</organism>
<protein>
    <submittedName>
        <fullName evidence="4">NUDIX hydrolase</fullName>
    </submittedName>
</protein>
<dbReference type="Proteomes" id="UP000034333">
    <property type="component" value="Unassembled WGS sequence"/>
</dbReference>
<dbReference type="PROSITE" id="PS51462">
    <property type="entry name" value="NUDIX"/>
    <property type="match status" value="1"/>
</dbReference>
<dbReference type="SUPFAM" id="SSF55811">
    <property type="entry name" value="Nudix"/>
    <property type="match status" value="1"/>
</dbReference>
<dbReference type="InterPro" id="IPR000086">
    <property type="entry name" value="NUDIX_hydrolase_dom"/>
</dbReference>
<dbReference type="CDD" id="cd04690">
    <property type="entry name" value="NUDIX_Hydrolase"/>
    <property type="match status" value="1"/>
</dbReference>
<dbReference type="EMBL" id="LBTN01000025">
    <property type="protein sequence ID" value="KKQ39919.1"/>
    <property type="molecule type" value="Genomic_DNA"/>
</dbReference>
<dbReference type="PANTHER" id="PTHR43046">
    <property type="entry name" value="GDP-MANNOSE MANNOSYL HYDROLASE"/>
    <property type="match status" value="1"/>
</dbReference>
<dbReference type="PANTHER" id="PTHR43046:SF14">
    <property type="entry name" value="MUTT_NUDIX FAMILY PROTEIN"/>
    <property type="match status" value="1"/>
</dbReference>
<proteinExistence type="predicted"/>
<accession>A0A0G0JSM2</accession>
<name>A0A0G0JSM2_9BACT</name>
<dbReference type="STRING" id="1619036.US58_C0025G0003"/>
<dbReference type="GO" id="GO:0016787">
    <property type="term" value="F:hydrolase activity"/>
    <property type="evidence" value="ECO:0007669"/>
    <property type="project" value="UniProtKB-KW"/>
</dbReference>
<evidence type="ECO:0000313" key="4">
    <source>
        <dbReference type="EMBL" id="KKQ39919.1"/>
    </source>
</evidence>
<evidence type="ECO:0000313" key="5">
    <source>
        <dbReference type="Proteomes" id="UP000034333"/>
    </source>
</evidence>